<dbReference type="Pfam" id="PF02653">
    <property type="entry name" value="BPD_transp_2"/>
    <property type="match status" value="1"/>
</dbReference>
<gene>
    <name evidence="7" type="ORF">GTP90_16075</name>
</gene>
<proteinExistence type="predicted"/>
<name>A0A845GM75_9BURK</name>
<keyword evidence="3 6" id="KW-0812">Transmembrane</keyword>
<evidence type="ECO:0000313" key="8">
    <source>
        <dbReference type="Proteomes" id="UP000447355"/>
    </source>
</evidence>
<comment type="caution">
    <text evidence="7">The sequence shown here is derived from an EMBL/GenBank/DDBJ whole genome shotgun (WGS) entry which is preliminary data.</text>
</comment>
<accession>A0A845GM75</accession>
<feature type="transmembrane region" description="Helical" evidence="6">
    <location>
        <begin position="66"/>
        <end position="89"/>
    </location>
</feature>
<dbReference type="Proteomes" id="UP000447355">
    <property type="component" value="Unassembled WGS sequence"/>
</dbReference>
<evidence type="ECO:0000256" key="3">
    <source>
        <dbReference type="ARBA" id="ARBA00022692"/>
    </source>
</evidence>
<dbReference type="PANTHER" id="PTHR32196">
    <property type="entry name" value="ABC TRANSPORTER PERMEASE PROTEIN YPHD-RELATED-RELATED"/>
    <property type="match status" value="1"/>
</dbReference>
<feature type="transmembrane region" description="Helical" evidence="6">
    <location>
        <begin position="233"/>
        <end position="252"/>
    </location>
</feature>
<evidence type="ECO:0000256" key="5">
    <source>
        <dbReference type="ARBA" id="ARBA00023136"/>
    </source>
</evidence>
<feature type="transmembrane region" description="Helical" evidence="6">
    <location>
        <begin position="314"/>
        <end position="333"/>
    </location>
</feature>
<evidence type="ECO:0000256" key="4">
    <source>
        <dbReference type="ARBA" id="ARBA00022989"/>
    </source>
</evidence>
<dbReference type="GO" id="GO:0005886">
    <property type="term" value="C:plasma membrane"/>
    <property type="evidence" value="ECO:0007669"/>
    <property type="project" value="UniProtKB-SubCell"/>
</dbReference>
<feature type="transmembrane region" description="Helical" evidence="6">
    <location>
        <begin position="35"/>
        <end position="54"/>
    </location>
</feature>
<dbReference type="PANTHER" id="PTHR32196:SF72">
    <property type="entry name" value="RIBOSE IMPORT PERMEASE PROTEIN RBSC"/>
    <property type="match status" value="1"/>
</dbReference>
<evidence type="ECO:0000256" key="6">
    <source>
        <dbReference type="SAM" id="Phobius"/>
    </source>
</evidence>
<evidence type="ECO:0000313" key="7">
    <source>
        <dbReference type="EMBL" id="MYM95384.1"/>
    </source>
</evidence>
<dbReference type="CDD" id="cd06579">
    <property type="entry name" value="TM_PBP1_transp_AraH_like"/>
    <property type="match status" value="1"/>
</dbReference>
<reference evidence="7" key="1">
    <citation type="submission" date="2019-12" db="EMBL/GenBank/DDBJ databases">
        <title>Novel species isolated from a subtropical stream in China.</title>
        <authorList>
            <person name="Lu H."/>
        </authorList>
    </citation>
    <scope>NUCLEOTIDE SEQUENCE [LARGE SCALE GENOMIC DNA]</scope>
    <source>
        <strain evidence="7">FT81W</strain>
    </source>
</reference>
<dbReference type="GO" id="GO:0022857">
    <property type="term" value="F:transmembrane transporter activity"/>
    <property type="evidence" value="ECO:0007669"/>
    <property type="project" value="InterPro"/>
</dbReference>
<feature type="transmembrane region" description="Helical" evidence="6">
    <location>
        <begin position="144"/>
        <end position="163"/>
    </location>
</feature>
<keyword evidence="5 6" id="KW-0472">Membrane</keyword>
<feature type="transmembrane region" description="Helical" evidence="6">
    <location>
        <begin position="258"/>
        <end position="277"/>
    </location>
</feature>
<feature type="transmembrane region" description="Helical" evidence="6">
    <location>
        <begin position="183"/>
        <end position="204"/>
    </location>
</feature>
<keyword evidence="2" id="KW-1003">Cell membrane</keyword>
<protein>
    <submittedName>
        <fullName evidence="7">ABC transporter permease</fullName>
    </submittedName>
</protein>
<organism evidence="7 8">
    <name type="scientific">Duganella vulcania</name>
    <dbReference type="NCBI Taxonomy" id="2692166"/>
    <lineage>
        <taxon>Bacteria</taxon>
        <taxon>Pseudomonadati</taxon>
        <taxon>Pseudomonadota</taxon>
        <taxon>Betaproteobacteria</taxon>
        <taxon>Burkholderiales</taxon>
        <taxon>Oxalobacteraceae</taxon>
        <taxon>Telluria group</taxon>
        <taxon>Duganella</taxon>
    </lineage>
</organism>
<sequence length="341" mass="34941">MLKPSESANPAAPVPARAASLLPAGLRGLLRESGIAFALLILIAVFSLLSPLFFTADNVSNIFTQIAINICLAVGMTFVVLIGGIDLSVGSLTALCAVVAGTVLKLDSLSVGAAIALAVAASVAVGAVCGLINGSVASHWGVPSFIVTLGMLYVARGAALQWTDARSIYEFPDLFNAFGTATVAGMPALFLVALALVALAWVVLTRTVFGRVIYAIGNNEEAVRLAGHDIFRYKILCFTICGAAVGVAAVLYMTRLTVASPILGVGFELNAIAAVVIGGTSLAGGRGSIIGTLLGACIIGVLANGLVLVEVGDFVRQMITGVVIILAVVLDTYRLRKAARN</sequence>
<feature type="transmembrane region" description="Helical" evidence="6">
    <location>
        <begin position="109"/>
        <end position="132"/>
    </location>
</feature>
<feature type="transmembrane region" description="Helical" evidence="6">
    <location>
        <begin position="289"/>
        <end position="308"/>
    </location>
</feature>
<keyword evidence="4 6" id="KW-1133">Transmembrane helix</keyword>
<comment type="subcellular location">
    <subcellularLocation>
        <location evidence="1">Cell membrane</location>
        <topology evidence="1">Multi-pass membrane protein</topology>
    </subcellularLocation>
</comment>
<evidence type="ECO:0000256" key="1">
    <source>
        <dbReference type="ARBA" id="ARBA00004651"/>
    </source>
</evidence>
<dbReference type="RefSeq" id="WP_161084499.1">
    <property type="nucleotide sequence ID" value="NZ_WWCX01000025.1"/>
</dbReference>
<dbReference type="AlphaFoldDB" id="A0A845GM75"/>
<evidence type="ECO:0000256" key="2">
    <source>
        <dbReference type="ARBA" id="ARBA00022475"/>
    </source>
</evidence>
<dbReference type="EMBL" id="WWCX01000025">
    <property type="protein sequence ID" value="MYM95384.1"/>
    <property type="molecule type" value="Genomic_DNA"/>
</dbReference>
<dbReference type="InterPro" id="IPR001851">
    <property type="entry name" value="ABC_transp_permease"/>
</dbReference>